<gene>
    <name evidence="2" type="ORF">NDU88_004060</name>
</gene>
<name>A0AAV7UI35_PLEWA</name>
<evidence type="ECO:0000313" key="3">
    <source>
        <dbReference type="Proteomes" id="UP001066276"/>
    </source>
</evidence>
<feature type="region of interest" description="Disordered" evidence="1">
    <location>
        <begin position="1"/>
        <end position="162"/>
    </location>
</feature>
<protein>
    <submittedName>
        <fullName evidence="2">Uncharacterized protein</fullName>
    </submittedName>
</protein>
<accession>A0AAV7UI35</accession>
<comment type="caution">
    <text evidence="2">The sequence shown here is derived from an EMBL/GenBank/DDBJ whole genome shotgun (WGS) entry which is preliminary data.</text>
</comment>
<sequence length="162" mass="18030">MIQCNWGPPRAACTTDIRAQGPTSLRAAHRPEPDARHISKSFVPPDRGPGPTTLRHRSPAPSQERTTARTKRLQRGTLLGRRRTTPQGRRATRHKGRRTSRTATGRACLPQASAPVSRHRTPARRHHRRPGLSGAHHLLGRPKRSPGHQFHPMRGRNAASRA</sequence>
<dbReference type="EMBL" id="JANPWB010000005">
    <property type="protein sequence ID" value="KAJ1187283.1"/>
    <property type="molecule type" value="Genomic_DNA"/>
</dbReference>
<feature type="compositionally biased region" description="Basic residues" evidence="1">
    <location>
        <begin position="68"/>
        <end position="100"/>
    </location>
</feature>
<keyword evidence="3" id="KW-1185">Reference proteome</keyword>
<evidence type="ECO:0000313" key="2">
    <source>
        <dbReference type="EMBL" id="KAJ1187283.1"/>
    </source>
</evidence>
<reference evidence="2" key="1">
    <citation type="journal article" date="2022" name="bioRxiv">
        <title>Sequencing and chromosome-scale assembly of the giantPleurodeles waltlgenome.</title>
        <authorList>
            <person name="Brown T."/>
            <person name="Elewa A."/>
            <person name="Iarovenko S."/>
            <person name="Subramanian E."/>
            <person name="Araus A.J."/>
            <person name="Petzold A."/>
            <person name="Susuki M."/>
            <person name="Suzuki K.-i.T."/>
            <person name="Hayashi T."/>
            <person name="Toyoda A."/>
            <person name="Oliveira C."/>
            <person name="Osipova E."/>
            <person name="Leigh N.D."/>
            <person name="Simon A."/>
            <person name="Yun M.H."/>
        </authorList>
    </citation>
    <scope>NUCLEOTIDE SEQUENCE</scope>
    <source>
        <strain evidence="2">20211129_DDA</strain>
        <tissue evidence="2">Liver</tissue>
    </source>
</reference>
<organism evidence="2 3">
    <name type="scientific">Pleurodeles waltl</name>
    <name type="common">Iberian ribbed newt</name>
    <dbReference type="NCBI Taxonomy" id="8319"/>
    <lineage>
        <taxon>Eukaryota</taxon>
        <taxon>Metazoa</taxon>
        <taxon>Chordata</taxon>
        <taxon>Craniata</taxon>
        <taxon>Vertebrata</taxon>
        <taxon>Euteleostomi</taxon>
        <taxon>Amphibia</taxon>
        <taxon>Batrachia</taxon>
        <taxon>Caudata</taxon>
        <taxon>Salamandroidea</taxon>
        <taxon>Salamandridae</taxon>
        <taxon>Pleurodelinae</taxon>
        <taxon>Pleurodeles</taxon>
    </lineage>
</organism>
<dbReference type="Proteomes" id="UP001066276">
    <property type="component" value="Chromosome 3_1"/>
</dbReference>
<proteinExistence type="predicted"/>
<dbReference type="AlphaFoldDB" id="A0AAV7UI35"/>
<feature type="compositionally biased region" description="Basic residues" evidence="1">
    <location>
        <begin position="117"/>
        <end position="130"/>
    </location>
</feature>
<evidence type="ECO:0000256" key="1">
    <source>
        <dbReference type="SAM" id="MobiDB-lite"/>
    </source>
</evidence>
<feature type="compositionally biased region" description="Basic residues" evidence="1">
    <location>
        <begin position="138"/>
        <end position="154"/>
    </location>
</feature>